<dbReference type="Gene3D" id="3.10.290.30">
    <property type="entry name" value="MM3350-like"/>
    <property type="match status" value="1"/>
</dbReference>
<evidence type="ECO:0000313" key="3">
    <source>
        <dbReference type="EMBL" id="MBD5779764.1"/>
    </source>
</evidence>
<protein>
    <submittedName>
        <fullName evidence="3">Plasmid pRiA4b ORF-3 family protein</fullName>
    </submittedName>
</protein>
<dbReference type="InterPro" id="IPR024047">
    <property type="entry name" value="MM3350-like_sf"/>
</dbReference>
<proteinExistence type="predicted"/>
<name>A0A927F8E5_9BACT</name>
<dbReference type="Pfam" id="PF23988">
    <property type="entry name" value="DUF7309"/>
    <property type="match status" value="1"/>
</dbReference>
<evidence type="ECO:0000259" key="2">
    <source>
        <dbReference type="Pfam" id="PF23988"/>
    </source>
</evidence>
<dbReference type="InterPro" id="IPR055733">
    <property type="entry name" value="DUF7309"/>
</dbReference>
<dbReference type="PANTHER" id="PTHR41878:SF1">
    <property type="entry name" value="TNPR PROTEIN"/>
    <property type="match status" value="1"/>
</dbReference>
<dbReference type="PANTHER" id="PTHR41878">
    <property type="entry name" value="LEXA REPRESSOR-RELATED"/>
    <property type="match status" value="1"/>
</dbReference>
<dbReference type="RefSeq" id="WP_191616890.1">
    <property type="nucleotide sequence ID" value="NZ_JACYFG010000013.1"/>
</dbReference>
<sequence length="556" mass="62399">MPFYLLRIELRHAHRPIWREVEVPAAIPLSGLHVVIQAAMGWDDAHLHEFVFKKRRFAEPRQEYGGFGDDAEDESDVALGDLLQRVRQKLLYRYDFGDCWEHDVIFKKRVGDKPLSALRCVAGEGACPLEDCGGVWGHESICAFLDGKSEASAAEYEDWVPVDYDPDAFDLEEVNATLGVADGPFDGEVMEEESPAPNHPYEGADAETIAAYRAVLEEGLALRAAEPWNSLWDQDIFCVEDPDTGSVDILSVLGAGDEVYSLHVHRGLVGLEFWRQAMLGELPSDFDATVGLLNVLEVEFVNKSEMEGPDFDLYALTGFPEPKRGRKRWMRLRRHRPRQPCWFHPAAELSELRRGIGLARHYVSLLRESKRRAEFEYDRPHENGGQLPGTLPGLRLKPGTSPEVWENWELARISVDWSKVPPPPSIFEPSEFEWAQCGSFSVVEERWEIGAIYLANVMGADGLVRPLLAAVFALAEGQGPPEPLLSDDPEVTPSQAVWSVFQKYVNSREALPRQLLVTSGIAEKTFAPLRRFGVEIVRVERHEALGGLFAAMARFG</sequence>
<dbReference type="InterPro" id="IPR012912">
    <property type="entry name" value="Plasmid_pRiA4b_Orf3-like"/>
</dbReference>
<dbReference type="AlphaFoldDB" id="A0A927F8E5"/>
<evidence type="ECO:0000259" key="1">
    <source>
        <dbReference type="Pfam" id="PF07929"/>
    </source>
</evidence>
<dbReference type="EMBL" id="JACYFG010000013">
    <property type="protein sequence ID" value="MBD5779764.1"/>
    <property type="molecule type" value="Genomic_DNA"/>
</dbReference>
<organism evidence="3 4">
    <name type="scientific">Pelagicoccus enzymogenes</name>
    <dbReference type="NCBI Taxonomy" id="2773457"/>
    <lineage>
        <taxon>Bacteria</taxon>
        <taxon>Pseudomonadati</taxon>
        <taxon>Verrucomicrobiota</taxon>
        <taxon>Opitutia</taxon>
        <taxon>Puniceicoccales</taxon>
        <taxon>Pelagicoccaceae</taxon>
        <taxon>Pelagicoccus</taxon>
    </lineage>
</organism>
<gene>
    <name evidence="3" type="ORF">IEN85_09695</name>
</gene>
<dbReference type="SUPFAM" id="SSF159941">
    <property type="entry name" value="MM3350-like"/>
    <property type="match status" value="1"/>
</dbReference>
<dbReference type="Proteomes" id="UP000622317">
    <property type="component" value="Unassembled WGS sequence"/>
</dbReference>
<comment type="caution">
    <text evidence="3">The sequence shown here is derived from an EMBL/GenBank/DDBJ whole genome shotgun (WGS) entry which is preliminary data.</text>
</comment>
<evidence type="ECO:0000313" key="4">
    <source>
        <dbReference type="Proteomes" id="UP000622317"/>
    </source>
</evidence>
<reference evidence="3" key="1">
    <citation type="submission" date="2020-09" db="EMBL/GenBank/DDBJ databases">
        <title>Pelagicoccus enzymogenes sp. nov. with an EPS production, isolated from marine sediment.</title>
        <authorList>
            <person name="Feng X."/>
        </authorList>
    </citation>
    <scope>NUCLEOTIDE SEQUENCE</scope>
    <source>
        <strain evidence="3">NFK12</strain>
    </source>
</reference>
<dbReference type="Pfam" id="PF07929">
    <property type="entry name" value="PRiA4_ORF3"/>
    <property type="match status" value="1"/>
</dbReference>
<feature type="domain" description="DUF7309" evidence="2">
    <location>
        <begin position="215"/>
        <end position="359"/>
    </location>
</feature>
<feature type="domain" description="Plasmid pRiA4b Orf3-like" evidence="1">
    <location>
        <begin position="4"/>
        <end position="173"/>
    </location>
</feature>
<accession>A0A927F8E5</accession>
<keyword evidence="4" id="KW-1185">Reference proteome</keyword>